<name>A0A7W7Y6Y3_9BACT</name>
<keyword evidence="6 9" id="KW-0694">RNA-binding</keyword>
<feature type="active site" description="Nucleophile" evidence="9">
    <location>
        <position position="98"/>
    </location>
</feature>
<dbReference type="PANTHER" id="PTHR11933:SF5">
    <property type="entry name" value="MITOCHONDRIAL TRNA-SPECIFIC 2-THIOURIDYLASE 1"/>
    <property type="match status" value="1"/>
</dbReference>
<dbReference type="InterPro" id="IPR046885">
    <property type="entry name" value="MnmA-like_C"/>
</dbReference>
<keyword evidence="1 9" id="KW-0820">tRNA-binding</keyword>
<comment type="caution">
    <text evidence="9">Lacks conserved residue(s) required for the propagation of feature annotation.</text>
</comment>
<feature type="domain" description="tRNA-specific 2-thiouridylase MnmA-like C-terminal" evidence="10">
    <location>
        <begin position="290"/>
        <end position="349"/>
    </location>
</feature>
<dbReference type="Gene3D" id="3.40.50.620">
    <property type="entry name" value="HUPs"/>
    <property type="match status" value="1"/>
</dbReference>
<dbReference type="HAMAP" id="MF_00144">
    <property type="entry name" value="tRNA_thiouridyl_MnmA"/>
    <property type="match status" value="1"/>
</dbReference>
<dbReference type="PANTHER" id="PTHR11933">
    <property type="entry name" value="TRNA 5-METHYLAMINOMETHYL-2-THIOURIDYLATE -METHYLTRANSFERASE"/>
    <property type="match status" value="1"/>
</dbReference>
<feature type="binding site" evidence="9">
    <location>
        <position position="122"/>
    </location>
    <ligand>
        <name>ATP</name>
        <dbReference type="ChEBI" id="CHEBI:30616"/>
    </ligand>
</feature>
<keyword evidence="2 9" id="KW-0808">Transferase</keyword>
<dbReference type="GO" id="GO:0002143">
    <property type="term" value="P:tRNA wobble position uridine thiolation"/>
    <property type="evidence" value="ECO:0007669"/>
    <property type="project" value="TreeGrafter"/>
</dbReference>
<dbReference type="EMBL" id="JACHIG010000001">
    <property type="protein sequence ID" value="MBB5030736.1"/>
    <property type="molecule type" value="Genomic_DNA"/>
</dbReference>
<evidence type="ECO:0000259" key="10">
    <source>
        <dbReference type="Pfam" id="PF20258"/>
    </source>
</evidence>
<comment type="similarity">
    <text evidence="9">Belongs to the MnmA/TRMU family.</text>
</comment>
<accession>A0A7W7Y6Y3</accession>
<dbReference type="AlphaFoldDB" id="A0A7W7Y6Y3"/>
<feature type="site" description="Interaction with tRNA" evidence="9">
    <location>
        <position position="334"/>
    </location>
</feature>
<dbReference type="SUPFAM" id="SSF52402">
    <property type="entry name" value="Adenine nucleotide alpha hydrolases-like"/>
    <property type="match status" value="1"/>
</dbReference>
<proteinExistence type="inferred from homology"/>
<reference evidence="12 13" key="1">
    <citation type="submission" date="2020-08" db="EMBL/GenBank/DDBJ databases">
        <title>Genomic Encyclopedia of Type Strains, Phase IV (KMG-IV): sequencing the most valuable type-strain genomes for metagenomic binning, comparative biology and taxonomic classification.</title>
        <authorList>
            <person name="Goeker M."/>
        </authorList>
    </citation>
    <scope>NUCLEOTIDE SEQUENCE [LARGE SCALE GENOMIC DNA]</scope>
    <source>
        <strain evidence="12 13">DSM 12252</strain>
    </source>
</reference>
<dbReference type="InterPro" id="IPR004506">
    <property type="entry name" value="MnmA-like"/>
</dbReference>
<evidence type="ECO:0000256" key="2">
    <source>
        <dbReference type="ARBA" id="ARBA00022679"/>
    </source>
</evidence>
<evidence type="ECO:0000313" key="12">
    <source>
        <dbReference type="EMBL" id="MBB5030736.1"/>
    </source>
</evidence>
<comment type="caution">
    <text evidence="12">The sequence shown here is derived from an EMBL/GenBank/DDBJ whole genome shotgun (WGS) entry which is preliminary data.</text>
</comment>
<evidence type="ECO:0000256" key="4">
    <source>
        <dbReference type="ARBA" id="ARBA00022741"/>
    </source>
</evidence>
<evidence type="ECO:0000256" key="1">
    <source>
        <dbReference type="ARBA" id="ARBA00022555"/>
    </source>
</evidence>
<dbReference type="NCBIfam" id="TIGR00420">
    <property type="entry name" value="trmU"/>
    <property type="match status" value="1"/>
</dbReference>
<dbReference type="InterPro" id="IPR046884">
    <property type="entry name" value="MnmA-like_central"/>
</dbReference>
<comment type="function">
    <text evidence="9">Catalyzes the 2-thiolation of uridine at the wobble position (U34) of tRNA, leading to the formation of s(2)U34.</text>
</comment>
<dbReference type="GO" id="GO:0103016">
    <property type="term" value="F:tRNA-uridine 2-sulfurtransferase activity"/>
    <property type="evidence" value="ECO:0007669"/>
    <property type="project" value="UniProtKB-EC"/>
</dbReference>
<dbReference type="InterPro" id="IPR014729">
    <property type="entry name" value="Rossmann-like_a/b/a_fold"/>
</dbReference>
<evidence type="ECO:0000256" key="5">
    <source>
        <dbReference type="ARBA" id="ARBA00022840"/>
    </source>
</evidence>
<dbReference type="Gene3D" id="2.40.30.10">
    <property type="entry name" value="Translation factors"/>
    <property type="match status" value="1"/>
</dbReference>
<evidence type="ECO:0000256" key="9">
    <source>
        <dbReference type="HAMAP-Rule" id="MF_00144"/>
    </source>
</evidence>
<feature type="region of interest" description="Interaction with tRNA" evidence="9">
    <location>
        <begin position="301"/>
        <end position="302"/>
    </location>
</feature>
<evidence type="ECO:0000256" key="3">
    <source>
        <dbReference type="ARBA" id="ARBA00022694"/>
    </source>
</evidence>
<evidence type="ECO:0000313" key="13">
    <source>
        <dbReference type="Proteomes" id="UP000590740"/>
    </source>
</evidence>
<dbReference type="Pfam" id="PF20258">
    <property type="entry name" value="tRNA_Me_trans_C"/>
    <property type="match status" value="1"/>
</dbReference>
<dbReference type="GO" id="GO:0005524">
    <property type="term" value="F:ATP binding"/>
    <property type="evidence" value="ECO:0007669"/>
    <property type="project" value="UniProtKB-KW"/>
</dbReference>
<organism evidence="12 13">
    <name type="scientific">Prosthecobacter vanneervenii</name>
    <dbReference type="NCBI Taxonomy" id="48466"/>
    <lineage>
        <taxon>Bacteria</taxon>
        <taxon>Pseudomonadati</taxon>
        <taxon>Verrucomicrobiota</taxon>
        <taxon>Verrucomicrobiia</taxon>
        <taxon>Verrucomicrobiales</taxon>
        <taxon>Verrucomicrobiaceae</taxon>
        <taxon>Prosthecobacter</taxon>
    </lineage>
</organism>
<dbReference type="CDD" id="cd01998">
    <property type="entry name" value="MnmA_TRMU-like"/>
    <property type="match status" value="1"/>
</dbReference>
<keyword evidence="7" id="KW-1015">Disulfide bond</keyword>
<dbReference type="RefSeq" id="WP_184337653.1">
    <property type="nucleotide sequence ID" value="NZ_JACHIG010000001.1"/>
</dbReference>
<dbReference type="FunFam" id="2.30.30.280:FF:000001">
    <property type="entry name" value="tRNA-specific 2-thiouridylase MnmA"/>
    <property type="match status" value="1"/>
</dbReference>
<feature type="domain" description="tRNA-specific 2-thiouridylase MnmA-like central" evidence="11">
    <location>
        <begin position="199"/>
        <end position="264"/>
    </location>
</feature>
<dbReference type="GO" id="GO:0000049">
    <property type="term" value="F:tRNA binding"/>
    <property type="evidence" value="ECO:0007669"/>
    <property type="project" value="UniProtKB-KW"/>
</dbReference>
<dbReference type="GO" id="GO:0005737">
    <property type="term" value="C:cytoplasm"/>
    <property type="evidence" value="ECO:0007669"/>
    <property type="project" value="UniProtKB-SubCell"/>
</dbReference>
<dbReference type="FunFam" id="3.40.50.620:FF:000115">
    <property type="entry name" value="tRNA-specific 2-thiouridylase MnmA"/>
    <property type="match status" value="1"/>
</dbReference>
<dbReference type="EC" id="2.8.1.13" evidence="9"/>
<evidence type="ECO:0000256" key="8">
    <source>
        <dbReference type="ARBA" id="ARBA00051542"/>
    </source>
</evidence>
<feature type="region of interest" description="Interaction with target base in tRNA" evidence="9">
    <location>
        <begin position="93"/>
        <end position="95"/>
    </location>
</feature>
<dbReference type="InterPro" id="IPR023382">
    <property type="entry name" value="MnmA-like_central_sf"/>
</dbReference>
<dbReference type="NCBIfam" id="NF001138">
    <property type="entry name" value="PRK00143.1"/>
    <property type="match status" value="1"/>
</dbReference>
<keyword evidence="4 9" id="KW-0547">Nucleotide-binding</keyword>
<evidence type="ECO:0000256" key="6">
    <source>
        <dbReference type="ARBA" id="ARBA00022884"/>
    </source>
</evidence>
<comment type="catalytic activity">
    <reaction evidence="8 9">
        <text>S-sulfanyl-L-cysteinyl-[protein] + uridine(34) in tRNA + AH2 + ATP = 2-thiouridine(34) in tRNA + L-cysteinyl-[protein] + A + AMP + diphosphate + H(+)</text>
        <dbReference type="Rhea" id="RHEA:47032"/>
        <dbReference type="Rhea" id="RHEA-COMP:10131"/>
        <dbReference type="Rhea" id="RHEA-COMP:11726"/>
        <dbReference type="Rhea" id="RHEA-COMP:11727"/>
        <dbReference type="Rhea" id="RHEA-COMP:11728"/>
        <dbReference type="ChEBI" id="CHEBI:13193"/>
        <dbReference type="ChEBI" id="CHEBI:15378"/>
        <dbReference type="ChEBI" id="CHEBI:17499"/>
        <dbReference type="ChEBI" id="CHEBI:29950"/>
        <dbReference type="ChEBI" id="CHEBI:30616"/>
        <dbReference type="ChEBI" id="CHEBI:33019"/>
        <dbReference type="ChEBI" id="CHEBI:61963"/>
        <dbReference type="ChEBI" id="CHEBI:65315"/>
        <dbReference type="ChEBI" id="CHEBI:87170"/>
        <dbReference type="ChEBI" id="CHEBI:456215"/>
        <dbReference type="EC" id="2.8.1.13"/>
    </reaction>
</comment>
<feature type="binding site" evidence="9">
    <location>
        <position position="32"/>
    </location>
    <ligand>
        <name>ATP</name>
        <dbReference type="ChEBI" id="CHEBI:30616"/>
    </ligand>
</feature>
<keyword evidence="3 9" id="KW-0819">tRNA processing</keyword>
<feature type="binding site" evidence="9">
    <location>
        <begin position="6"/>
        <end position="13"/>
    </location>
    <ligand>
        <name>ATP</name>
        <dbReference type="ChEBI" id="CHEBI:30616"/>
    </ligand>
</feature>
<dbReference type="Pfam" id="PF20259">
    <property type="entry name" value="tRNA_Me_trans_M"/>
    <property type="match status" value="1"/>
</dbReference>
<dbReference type="Proteomes" id="UP000590740">
    <property type="component" value="Unassembled WGS sequence"/>
</dbReference>
<protein>
    <recommendedName>
        <fullName evidence="9">tRNA-specific 2-thiouridylase MnmA</fullName>
        <ecNumber evidence="9">2.8.1.13</ecNumber>
    </recommendedName>
</protein>
<comment type="subcellular location">
    <subcellularLocation>
        <location evidence="9">Cytoplasm</location>
    </subcellularLocation>
</comment>
<dbReference type="Gene3D" id="2.30.30.280">
    <property type="entry name" value="Adenine nucleotide alpha hydrolases-like domains"/>
    <property type="match status" value="1"/>
</dbReference>
<gene>
    <name evidence="9" type="primary">mnmA</name>
    <name evidence="12" type="ORF">HNQ65_000290</name>
</gene>
<evidence type="ECO:0000256" key="7">
    <source>
        <dbReference type="ARBA" id="ARBA00023157"/>
    </source>
</evidence>
<evidence type="ECO:0000259" key="11">
    <source>
        <dbReference type="Pfam" id="PF20259"/>
    </source>
</evidence>
<feature type="site" description="Interaction with tRNA" evidence="9">
    <location>
        <position position="123"/>
    </location>
</feature>
<dbReference type="Pfam" id="PF03054">
    <property type="entry name" value="tRNA_Me_trans"/>
    <property type="match status" value="1"/>
</dbReference>
<feature type="active site" description="Cysteine persulfide intermediate" evidence="9">
    <location>
        <position position="191"/>
    </location>
</feature>
<sequence>MKILAAMSGGVDSSVAAAVLVRAGHDVSGVYMKNWINEENIIGHCPWEEDITDAEAVAKQLGIPFRVVNLMTEYREKVVKYLLEGYQAGITPNPDVMCNREMKFGVLWEWAREHGFAAIATGHYARKLDAGTILRGVDPNKDQTYFLAMMQPEQVRIAQFPIGHLLKPELRDLAREFGLSTAEKKDSQGICFIGQVKMEDFLRTFVPDKPGPIVNLEGKVMGEHRGLHLYTLGQRKGHGVASPIHKQAYVVVAKRPQTNELVVAIENADTPLLWARKATLHTISSTGVPLTEERLLQAQPRYRCPAGNATFRPLGDGRAELEYAEPQRALTPGQICALYDGERLLGGAVFEAVHHESS</sequence>
<keyword evidence="5 9" id="KW-0067">ATP-binding</keyword>
<keyword evidence="13" id="KW-1185">Reference proteome</keyword>
<keyword evidence="9" id="KW-0963">Cytoplasm</keyword>
<feature type="region of interest" description="Interaction with tRNA" evidence="9">
    <location>
        <begin position="141"/>
        <end position="143"/>
    </location>
</feature>